<feature type="transmembrane region" description="Helical" evidence="1">
    <location>
        <begin position="159"/>
        <end position="182"/>
    </location>
</feature>
<evidence type="ECO:0000313" key="3">
    <source>
        <dbReference type="Proteomes" id="UP001596289"/>
    </source>
</evidence>
<comment type="caution">
    <text evidence="2">The sequence shown here is derived from an EMBL/GenBank/DDBJ whole genome shotgun (WGS) entry which is preliminary data.</text>
</comment>
<feature type="transmembrane region" description="Helical" evidence="1">
    <location>
        <begin position="234"/>
        <end position="255"/>
    </location>
</feature>
<keyword evidence="1" id="KW-0812">Transmembrane</keyword>
<keyword evidence="1" id="KW-0472">Membrane</keyword>
<name>A0ABW1REM2_9LACO</name>
<dbReference type="EMBL" id="JBHSSL010000056">
    <property type="protein sequence ID" value="MFC6170927.1"/>
    <property type="molecule type" value="Genomic_DNA"/>
</dbReference>
<feature type="transmembrane region" description="Helical" evidence="1">
    <location>
        <begin position="52"/>
        <end position="73"/>
    </location>
</feature>
<feature type="transmembrane region" description="Helical" evidence="1">
    <location>
        <begin position="202"/>
        <end position="222"/>
    </location>
</feature>
<evidence type="ECO:0000313" key="2">
    <source>
        <dbReference type="EMBL" id="MFC6170927.1"/>
    </source>
</evidence>
<feature type="transmembrane region" description="Helical" evidence="1">
    <location>
        <begin position="116"/>
        <end position="138"/>
    </location>
</feature>
<gene>
    <name evidence="2" type="ORF">ACFQGP_10095</name>
</gene>
<evidence type="ECO:0000256" key="1">
    <source>
        <dbReference type="SAM" id="Phobius"/>
    </source>
</evidence>
<sequence>MFSHFIAAFIATFLPIIGYLFLLPFLLVLLLTYLNRSSKQMLVNQFGLQAQVYLGGLGIILHETSHLLTALLFHHKIIGFKLVVLPWHLNANSSEQALGYVQHASTKRLWPTLGNLFIGIAPIFGCTAAMYLSTYLLLPTTYQRLNAFIMAPTGDSLQWLLSSFGQAFSSFPLLLIWLLLMINITLGGFDLSSADFKNSASGVLPALLLVLVISCLLTFLGLSRSTTSLVKRAGLLIASWLILSVIISGLLNALLRLLRLAH</sequence>
<proteinExistence type="predicted"/>
<feature type="transmembrane region" description="Helical" evidence="1">
    <location>
        <begin position="6"/>
        <end position="31"/>
    </location>
</feature>
<organism evidence="2 3">
    <name type="scientific">Loigolactobacillus jiayinensis</name>
    <dbReference type="NCBI Taxonomy" id="2486016"/>
    <lineage>
        <taxon>Bacteria</taxon>
        <taxon>Bacillati</taxon>
        <taxon>Bacillota</taxon>
        <taxon>Bacilli</taxon>
        <taxon>Lactobacillales</taxon>
        <taxon>Lactobacillaceae</taxon>
        <taxon>Loigolactobacillus</taxon>
    </lineage>
</organism>
<dbReference type="RefSeq" id="WP_125552419.1">
    <property type="nucleotide sequence ID" value="NZ_JBHSSL010000056.1"/>
</dbReference>
<protein>
    <recommendedName>
        <fullName evidence="4">Integral membrane protein</fullName>
    </recommendedName>
</protein>
<evidence type="ECO:0008006" key="4">
    <source>
        <dbReference type="Google" id="ProtNLM"/>
    </source>
</evidence>
<dbReference type="Proteomes" id="UP001596289">
    <property type="component" value="Unassembled WGS sequence"/>
</dbReference>
<keyword evidence="1" id="KW-1133">Transmembrane helix</keyword>
<accession>A0ABW1REM2</accession>
<keyword evidence="3" id="KW-1185">Reference proteome</keyword>
<reference evidence="3" key="1">
    <citation type="journal article" date="2019" name="Int. J. Syst. Evol. Microbiol.">
        <title>The Global Catalogue of Microorganisms (GCM) 10K type strain sequencing project: providing services to taxonomists for standard genome sequencing and annotation.</title>
        <authorList>
            <consortium name="The Broad Institute Genomics Platform"/>
            <consortium name="The Broad Institute Genome Sequencing Center for Infectious Disease"/>
            <person name="Wu L."/>
            <person name="Ma J."/>
        </authorList>
    </citation>
    <scope>NUCLEOTIDE SEQUENCE [LARGE SCALE GENOMIC DNA]</scope>
    <source>
        <strain evidence="3">CCM 8904</strain>
    </source>
</reference>